<dbReference type="OrthoDB" id="5520522at2"/>
<sequence length="105" mass="11928">MALKDRLVTEGMRLAANPNVAKLMQDERFMRLFMTAMSVPGRVSSFTAEQKETFAKAMGLASVEEVRDLKRTVASLEREVATLEREIAKLRRDGERELAKVRREG</sequence>
<dbReference type="RefSeq" id="WP_012239557.1">
    <property type="nucleotide sequence ID" value="NC_010162.1"/>
</dbReference>
<dbReference type="AlphaFoldDB" id="A9GXN0"/>
<dbReference type="KEGG" id="scl:sce6949"/>
<dbReference type="HOGENOM" id="CLU_2481662_0_0_7"/>
<proteinExistence type="predicted"/>
<keyword evidence="1" id="KW-0175">Coiled coil</keyword>
<dbReference type="BioCyc" id="SCEL448385:SCE_RS35645-MONOMER"/>
<organism evidence="2 3">
    <name type="scientific">Sorangium cellulosum (strain So ce56)</name>
    <name type="common">Polyangium cellulosum (strain So ce56)</name>
    <dbReference type="NCBI Taxonomy" id="448385"/>
    <lineage>
        <taxon>Bacteria</taxon>
        <taxon>Pseudomonadati</taxon>
        <taxon>Myxococcota</taxon>
        <taxon>Polyangia</taxon>
        <taxon>Polyangiales</taxon>
        <taxon>Polyangiaceae</taxon>
        <taxon>Sorangium</taxon>
    </lineage>
</organism>
<evidence type="ECO:0000313" key="2">
    <source>
        <dbReference type="EMBL" id="CAN97118.1"/>
    </source>
</evidence>
<reference evidence="2 3" key="1">
    <citation type="journal article" date="2007" name="Nat. Biotechnol.">
        <title>Complete genome sequence of the myxobacterium Sorangium cellulosum.</title>
        <authorList>
            <person name="Schneiker S."/>
            <person name="Perlova O."/>
            <person name="Kaiser O."/>
            <person name="Gerth K."/>
            <person name="Alici A."/>
            <person name="Altmeyer M.O."/>
            <person name="Bartels D."/>
            <person name="Bekel T."/>
            <person name="Beyer S."/>
            <person name="Bode E."/>
            <person name="Bode H.B."/>
            <person name="Bolten C.J."/>
            <person name="Choudhuri J.V."/>
            <person name="Doss S."/>
            <person name="Elnakady Y.A."/>
            <person name="Frank B."/>
            <person name="Gaigalat L."/>
            <person name="Goesmann A."/>
            <person name="Groeger C."/>
            <person name="Gross F."/>
            <person name="Jelsbak L."/>
            <person name="Jelsbak L."/>
            <person name="Kalinowski J."/>
            <person name="Kegler C."/>
            <person name="Knauber T."/>
            <person name="Konietzny S."/>
            <person name="Kopp M."/>
            <person name="Krause L."/>
            <person name="Krug D."/>
            <person name="Linke B."/>
            <person name="Mahmud T."/>
            <person name="Martinez-Arias R."/>
            <person name="McHardy A.C."/>
            <person name="Merai M."/>
            <person name="Meyer F."/>
            <person name="Mormann S."/>
            <person name="Munoz-Dorado J."/>
            <person name="Perez J."/>
            <person name="Pradella S."/>
            <person name="Rachid S."/>
            <person name="Raddatz G."/>
            <person name="Rosenau F."/>
            <person name="Rueckert C."/>
            <person name="Sasse F."/>
            <person name="Scharfe M."/>
            <person name="Schuster S.C."/>
            <person name="Suen G."/>
            <person name="Treuner-Lange A."/>
            <person name="Velicer G.J."/>
            <person name="Vorholter F.-J."/>
            <person name="Weissman K.J."/>
            <person name="Welch R.D."/>
            <person name="Wenzel S.C."/>
            <person name="Whitworth D.E."/>
            <person name="Wilhelm S."/>
            <person name="Wittmann C."/>
            <person name="Bloecker H."/>
            <person name="Puehler A."/>
            <person name="Mueller R."/>
        </authorList>
    </citation>
    <scope>NUCLEOTIDE SEQUENCE [LARGE SCALE GENOMIC DNA]</scope>
    <source>
        <strain evidence="3">So ce56</strain>
    </source>
</reference>
<dbReference type="EMBL" id="AM746676">
    <property type="protein sequence ID" value="CAN97118.1"/>
    <property type="molecule type" value="Genomic_DNA"/>
</dbReference>
<keyword evidence="3" id="KW-1185">Reference proteome</keyword>
<protein>
    <submittedName>
        <fullName evidence="2">Uncharacterized protein</fullName>
    </submittedName>
</protein>
<gene>
    <name evidence="2" type="ordered locus">sce6949</name>
</gene>
<evidence type="ECO:0000256" key="1">
    <source>
        <dbReference type="SAM" id="Coils"/>
    </source>
</evidence>
<dbReference type="STRING" id="448385.sce6949"/>
<dbReference type="Proteomes" id="UP000002139">
    <property type="component" value="Chromosome"/>
</dbReference>
<evidence type="ECO:0000313" key="3">
    <source>
        <dbReference type="Proteomes" id="UP000002139"/>
    </source>
</evidence>
<accession>A9GXN0</accession>
<name>A9GXN0_SORC5</name>
<feature type="coiled-coil region" evidence="1">
    <location>
        <begin position="66"/>
        <end position="100"/>
    </location>
</feature>